<evidence type="ECO:0000313" key="2">
    <source>
        <dbReference type="EMBL" id="KAJ7621075.1"/>
    </source>
</evidence>
<dbReference type="Gene3D" id="3.30.559.10">
    <property type="entry name" value="Chloramphenicol acetyltransferase-like domain"/>
    <property type="match status" value="1"/>
</dbReference>
<sequence>MSSLSHHVRVPPAPLPMLMPTYTRLLSQNELSYFLPSRAYGLNDMMAQLVIRAPPNLISPRRLRIVWAIMRLRHTLLACQVRTEPGRYDSRFEYTPPSSPRKALEEAQDTATIFSDKTGQNLVDAFLDLNSPRRLSAKCISLIDIAKHGPVSPTLEEYHLFVLMIHAVNDGLAVHQHCDMILELMCGSATPSGQHRTDAELMHVLELEWAMRWGQTRLDPIIVPATEDRSPPAASRWQKLAWTVDHQNVKRRAIGGHTLPRVKSNTSRPVTARQVFDLEETAVILDVCRHRHVTLPNAVFALLNIAWIYTAQNHPELGGSSKTLPMMFTPPFLFAGTCPTSQIFLLTSFIPRSLDHGAVFWGRANSAQSQMRGFTRSPMLLSRSQIMAAERGARSKAFARMDDGIPSPPKSTQSQPPPLTPDVPSVALLGVSCLGDLRTVYRREHYPSVQLVDSYAHTRKAKGGILLFTQIFEGRFSTSLGWDAAAFPPGIIEEFFKHYSRGVRDYILGSVVSSKL</sequence>
<dbReference type="InterPro" id="IPR023213">
    <property type="entry name" value="CAT-like_dom_sf"/>
</dbReference>
<evidence type="ECO:0000256" key="1">
    <source>
        <dbReference type="SAM" id="MobiDB-lite"/>
    </source>
</evidence>
<protein>
    <submittedName>
        <fullName evidence="2">Uncharacterized protein</fullName>
    </submittedName>
</protein>
<dbReference type="EMBL" id="JARKIF010000016">
    <property type="protein sequence ID" value="KAJ7621075.1"/>
    <property type="molecule type" value="Genomic_DNA"/>
</dbReference>
<evidence type="ECO:0000313" key="3">
    <source>
        <dbReference type="Proteomes" id="UP001221142"/>
    </source>
</evidence>
<organism evidence="2 3">
    <name type="scientific">Roridomyces roridus</name>
    <dbReference type="NCBI Taxonomy" id="1738132"/>
    <lineage>
        <taxon>Eukaryota</taxon>
        <taxon>Fungi</taxon>
        <taxon>Dikarya</taxon>
        <taxon>Basidiomycota</taxon>
        <taxon>Agaricomycotina</taxon>
        <taxon>Agaricomycetes</taxon>
        <taxon>Agaricomycetidae</taxon>
        <taxon>Agaricales</taxon>
        <taxon>Marasmiineae</taxon>
        <taxon>Mycenaceae</taxon>
        <taxon>Roridomyces</taxon>
    </lineage>
</organism>
<comment type="caution">
    <text evidence="2">The sequence shown here is derived from an EMBL/GenBank/DDBJ whole genome shotgun (WGS) entry which is preliminary data.</text>
</comment>
<dbReference type="Proteomes" id="UP001221142">
    <property type="component" value="Unassembled WGS sequence"/>
</dbReference>
<keyword evidence="3" id="KW-1185">Reference proteome</keyword>
<feature type="region of interest" description="Disordered" evidence="1">
    <location>
        <begin position="400"/>
        <end position="419"/>
    </location>
</feature>
<name>A0AAD7FFF1_9AGAR</name>
<accession>A0AAD7FFF1</accession>
<gene>
    <name evidence="2" type="ORF">FB45DRAFT_928269</name>
</gene>
<proteinExistence type="predicted"/>
<reference evidence="2" key="1">
    <citation type="submission" date="2023-03" db="EMBL/GenBank/DDBJ databases">
        <title>Massive genome expansion in bonnet fungi (Mycena s.s.) driven by repeated elements and novel gene families across ecological guilds.</title>
        <authorList>
            <consortium name="Lawrence Berkeley National Laboratory"/>
            <person name="Harder C.B."/>
            <person name="Miyauchi S."/>
            <person name="Viragh M."/>
            <person name="Kuo A."/>
            <person name="Thoen E."/>
            <person name="Andreopoulos B."/>
            <person name="Lu D."/>
            <person name="Skrede I."/>
            <person name="Drula E."/>
            <person name="Henrissat B."/>
            <person name="Morin E."/>
            <person name="Kohler A."/>
            <person name="Barry K."/>
            <person name="LaButti K."/>
            <person name="Morin E."/>
            <person name="Salamov A."/>
            <person name="Lipzen A."/>
            <person name="Mereny Z."/>
            <person name="Hegedus B."/>
            <person name="Baldrian P."/>
            <person name="Stursova M."/>
            <person name="Weitz H."/>
            <person name="Taylor A."/>
            <person name="Grigoriev I.V."/>
            <person name="Nagy L.G."/>
            <person name="Martin F."/>
            <person name="Kauserud H."/>
        </authorList>
    </citation>
    <scope>NUCLEOTIDE SEQUENCE</scope>
    <source>
        <strain evidence="2">9284</strain>
    </source>
</reference>
<dbReference type="AlphaFoldDB" id="A0AAD7FFF1"/>